<protein>
    <submittedName>
        <fullName evidence="2">Uncharacterized protein</fullName>
    </submittedName>
</protein>
<dbReference type="GO" id="GO:0008408">
    <property type="term" value="F:3'-5' exonuclease activity"/>
    <property type="evidence" value="ECO:0007669"/>
    <property type="project" value="InterPro"/>
</dbReference>
<organism evidence="2 3">
    <name type="scientific">Nothoprocta perdicaria</name>
    <name type="common">Chilean tinamou</name>
    <name type="synonym">Crypturus perdicarius</name>
    <dbReference type="NCBI Taxonomy" id="30464"/>
    <lineage>
        <taxon>Eukaryota</taxon>
        <taxon>Metazoa</taxon>
        <taxon>Chordata</taxon>
        <taxon>Craniata</taxon>
        <taxon>Vertebrata</taxon>
        <taxon>Euteleostomi</taxon>
        <taxon>Archelosauria</taxon>
        <taxon>Archosauria</taxon>
        <taxon>Dinosauria</taxon>
        <taxon>Saurischia</taxon>
        <taxon>Theropoda</taxon>
        <taxon>Coelurosauria</taxon>
        <taxon>Aves</taxon>
        <taxon>Palaeognathae</taxon>
        <taxon>Tinamiformes</taxon>
        <taxon>Tinamidae</taxon>
        <taxon>Nothoprocta</taxon>
    </lineage>
</organism>
<proteinExistence type="predicted"/>
<reference evidence="2" key="2">
    <citation type="submission" date="2025-09" db="UniProtKB">
        <authorList>
            <consortium name="Ensembl"/>
        </authorList>
    </citation>
    <scope>IDENTIFICATION</scope>
</reference>
<reference evidence="2" key="1">
    <citation type="submission" date="2025-08" db="UniProtKB">
        <authorList>
            <consortium name="Ensembl"/>
        </authorList>
    </citation>
    <scope>IDENTIFICATION</scope>
</reference>
<name>A0A8C7EHR6_NOTPE</name>
<dbReference type="Ensembl" id="ENSNPET00000021728.1">
    <property type="protein sequence ID" value="ENSNPEP00000021183.1"/>
    <property type="gene ID" value="ENSNPEG00000015710.1"/>
</dbReference>
<accession>A0A8C7EHR6</accession>
<dbReference type="GO" id="GO:0008409">
    <property type="term" value="F:5'-3' exonuclease activity"/>
    <property type="evidence" value="ECO:0007669"/>
    <property type="project" value="InterPro"/>
</dbReference>
<dbReference type="InterPro" id="IPR038838">
    <property type="entry name" value="TRIR"/>
</dbReference>
<dbReference type="PANTHER" id="PTHR34753">
    <property type="entry name" value="TELOMERASE RNA COMPONENT INTERACTING RNASE"/>
    <property type="match status" value="1"/>
</dbReference>
<feature type="region of interest" description="Disordered" evidence="1">
    <location>
        <begin position="1"/>
        <end position="92"/>
    </location>
</feature>
<dbReference type="AlphaFoldDB" id="A0A8C7EHR6"/>
<dbReference type="Proteomes" id="UP000694420">
    <property type="component" value="Unplaced"/>
</dbReference>
<evidence type="ECO:0000256" key="1">
    <source>
        <dbReference type="SAM" id="MobiDB-lite"/>
    </source>
</evidence>
<dbReference type="PANTHER" id="PTHR34753:SF1">
    <property type="entry name" value="TELOMERASE RNA COMPONENT INTERACTING RNASE"/>
    <property type="match status" value="1"/>
</dbReference>
<evidence type="ECO:0000313" key="2">
    <source>
        <dbReference type="Ensembl" id="ENSNPEP00000021183.1"/>
    </source>
</evidence>
<evidence type="ECO:0000313" key="3">
    <source>
        <dbReference type="Proteomes" id="UP000694420"/>
    </source>
</evidence>
<keyword evidence="3" id="KW-1185">Reference proteome</keyword>
<sequence length="133" mass="13816">WGQRGDRVGPGAGTARGPHGDNVGPGAGTAWGPCGAGSRDSAGTTWGQCGAGSRDHVGTVWGREQGQRGDHVGTAVSPAVPTQPHLHKSHVGSHDVPFVLSSKGDAWAKYMAEVQKYKAHQCSDDDKTRPLVK</sequence>